<evidence type="ECO:0000256" key="7">
    <source>
        <dbReference type="ARBA" id="ARBA00023033"/>
    </source>
</evidence>
<dbReference type="PANTHER" id="PTHR43098:SF3">
    <property type="entry name" value="L-ORNITHINE N(5)-MONOOXYGENASE-RELATED"/>
    <property type="match status" value="1"/>
</dbReference>
<gene>
    <name evidence="9" type="ORF">I553_7729</name>
</gene>
<dbReference type="GO" id="GO:0004499">
    <property type="term" value="F:N,N-dimethylaniline monooxygenase activity"/>
    <property type="evidence" value="ECO:0007669"/>
    <property type="project" value="InterPro"/>
</dbReference>
<evidence type="ECO:0000256" key="2">
    <source>
        <dbReference type="ARBA" id="ARBA00010139"/>
    </source>
</evidence>
<evidence type="ECO:0000256" key="6">
    <source>
        <dbReference type="ARBA" id="ARBA00023002"/>
    </source>
</evidence>
<dbReference type="PANTHER" id="PTHR43098">
    <property type="entry name" value="L-ORNITHINE N(5)-MONOOXYGENASE-RELATED"/>
    <property type="match status" value="1"/>
</dbReference>
<accession>X8AP08</accession>
<proteinExistence type="inferred from homology"/>
<keyword evidence="3" id="KW-0285">Flavoprotein</keyword>
<evidence type="ECO:0000256" key="1">
    <source>
        <dbReference type="ARBA" id="ARBA00001974"/>
    </source>
</evidence>
<comment type="cofactor">
    <cofactor evidence="1">
        <name>FAD</name>
        <dbReference type="ChEBI" id="CHEBI:57692"/>
    </cofactor>
</comment>
<evidence type="ECO:0000313" key="9">
    <source>
        <dbReference type="EMBL" id="EUA33319.1"/>
    </source>
</evidence>
<dbReference type="AlphaFoldDB" id="X8AP08"/>
<protein>
    <submittedName>
        <fullName evidence="9">Pyridine nucleotide-disulfide oxidoreductase family protein</fullName>
    </submittedName>
</protein>
<dbReference type="InterPro" id="IPR050775">
    <property type="entry name" value="FAD-binding_Monooxygenases"/>
</dbReference>
<keyword evidence="5" id="KW-0521">NADP</keyword>
<keyword evidence="4" id="KW-0274">FAD</keyword>
<dbReference type="Gene3D" id="3.50.50.60">
    <property type="entry name" value="FAD/NAD(P)-binding domain"/>
    <property type="match status" value="1"/>
</dbReference>
<dbReference type="PATRIC" id="fig|1299334.3.peg.5105"/>
<evidence type="ECO:0000256" key="4">
    <source>
        <dbReference type="ARBA" id="ARBA00022827"/>
    </source>
</evidence>
<dbReference type="InterPro" id="IPR020946">
    <property type="entry name" value="Flavin_mOase-like"/>
</dbReference>
<keyword evidence="6" id="KW-0560">Oxidoreductase</keyword>
<keyword evidence="7" id="KW-0503">Monooxygenase</keyword>
<feature type="region of interest" description="Disordered" evidence="8">
    <location>
        <begin position="166"/>
        <end position="186"/>
    </location>
</feature>
<evidence type="ECO:0000256" key="5">
    <source>
        <dbReference type="ARBA" id="ARBA00022857"/>
    </source>
</evidence>
<dbReference type="GO" id="GO:0050661">
    <property type="term" value="F:NADP binding"/>
    <property type="evidence" value="ECO:0007669"/>
    <property type="project" value="InterPro"/>
</dbReference>
<organism evidence="9">
    <name type="scientific">Mycobacterium xenopi 4042</name>
    <dbReference type="NCBI Taxonomy" id="1299334"/>
    <lineage>
        <taxon>Bacteria</taxon>
        <taxon>Bacillati</taxon>
        <taxon>Actinomycetota</taxon>
        <taxon>Actinomycetes</taxon>
        <taxon>Mycobacteriales</taxon>
        <taxon>Mycobacteriaceae</taxon>
        <taxon>Mycobacterium</taxon>
    </lineage>
</organism>
<evidence type="ECO:0000256" key="8">
    <source>
        <dbReference type="SAM" id="MobiDB-lite"/>
    </source>
</evidence>
<comment type="similarity">
    <text evidence="2">Belongs to the FAD-binding monooxygenase family.</text>
</comment>
<dbReference type="InterPro" id="IPR036188">
    <property type="entry name" value="FAD/NAD-bd_sf"/>
</dbReference>
<comment type="caution">
    <text evidence="9">The sequence shown here is derived from an EMBL/GenBank/DDBJ whole genome shotgun (WGS) entry which is preliminary data.</text>
</comment>
<reference evidence="9" key="1">
    <citation type="submission" date="2014-01" db="EMBL/GenBank/DDBJ databases">
        <authorList>
            <person name="Brown-Elliot B."/>
            <person name="Wallace R."/>
            <person name="Lenaerts A."/>
            <person name="Ordway D."/>
            <person name="DeGroote M.A."/>
            <person name="Parker T."/>
            <person name="Sizemore C."/>
            <person name="Tallon L.J."/>
            <person name="Sadzewicz L.K."/>
            <person name="Sengamalay N."/>
            <person name="Fraser C.M."/>
            <person name="Hine E."/>
            <person name="Shefchek K.A."/>
            <person name="Das S.P."/>
            <person name="Tettelin H."/>
        </authorList>
    </citation>
    <scope>NUCLEOTIDE SEQUENCE [LARGE SCALE GENOMIC DNA]</scope>
    <source>
        <strain evidence="9">4042</strain>
    </source>
</reference>
<evidence type="ECO:0000256" key="3">
    <source>
        <dbReference type="ARBA" id="ARBA00022630"/>
    </source>
</evidence>
<dbReference type="SUPFAM" id="SSF51905">
    <property type="entry name" value="FAD/NAD(P)-binding domain"/>
    <property type="match status" value="1"/>
</dbReference>
<name>X8AP08_MYCXE</name>
<dbReference type="EMBL" id="JAOB01000047">
    <property type="protein sequence ID" value="EUA33319.1"/>
    <property type="molecule type" value="Genomic_DNA"/>
</dbReference>
<dbReference type="GO" id="GO:0050660">
    <property type="term" value="F:flavin adenine dinucleotide binding"/>
    <property type="evidence" value="ECO:0007669"/>
    <property type="project" value="InterPro"/>
</dbReference>
<dbReference type="Pfam" id="PF00743">
    <property type="entry name" value="FMO-like"/>
    <property type="match status" value="1"/>
</dbReference>
<sequence length="220" mass="24273">MHRHIRFDHNVNGLSFDENAGVWTATTSKNKRFRARTVVLASGPLSDASFPDIRGIDSYRGHKIHSARWDHDYDFTGKRVGVIGTGASAIQIVPELVKQAKFVKVFQRTPGWVLPRLDFPTRSQCKNCLPKSLQHRSLPGKRCFGARGQRHSASVEYTADLAGRETGEGASAAGRQRPVAAPATDSRLRAGVQTYAGLQRLLPSAATRQLQAHRLADRHS</sequence>